<proteinExistence type="predicted"/>
<evidence type="ECO:0000313" key="1">
    <source>
        <dbReference type="EMBL" id="KAJ3535182.1"/>
    </source>
</evidence>
<organism evidence="1 2">
    <name type="scientific">Phlebia brevispora</name>
    <dbReference type="NCBI Taxonomy" id="194682"/>
    <lineage>
        <taxon>Eukaryota</taxon>
        <taxon>Fungi</taxon>
        <taxon>Dikarya</taxon>
        <taxon>Basidiomycota</taxon>
        <taxon>Agaricomycotina</taxon>
        <taxon>Agaricomycetes</taxon>
        <taxon>Polyporales</taxon>
        <taxon>Meruliaceae</taxon>
        <taxon>Phlebia</taxon>
    </lineage>
</organism>
<gene>
    <name evidence="1" type="ORF">NM688_g7014</name>
</gene>
<protein>
    <submittedName>
        <fullName evidence="1">Uncharacterized protein</fullName>
    </submittedName>
</protein>
<dbReference type="Proteomes" id="UP001148662">
    <property type="component" value="Unassembled WGS sequence"/>
</dbReference>
<keyword evidence="2" id="KW-1185">Reference proteome</keyword>
<reference evidence="1" key="1">
    <citation type="submission" date="2022-07" db="EMBL/GenBank/DDBJ databases">
        <title>Genome Sequence of Phlebia brevispora.</title>
        <authorList>
            <person name="Buettner E."/>
        </authorList>
    </citation>
    <scope>NUCLEOTIDE SEQUENCE</scope>
    <source>
        <strain evidence="1">MPL23</strain>
    </source>
</reference>
<evidence type="ECO:0000313" key="2">
    <source>
        <dbReference type="Proteomes" id="UP001148662"/>
    </source>
</evidence>
<dbReference type="EMBL" id="JANHOG010001556">
    <property type="protein sequence ID" value="KAJ3535182.1"/>
    <property type="molecule type" value="Genomic_DNA"/>
</dbReference>
<accession>A0ACC1S9U7</accession>
<name>A0ACC1S9U7_9APHY</name>
<sequence length="525" mass="54849">MALRTLLHGIAFCALTASVAVAQNQTFINGIISNLNGLGLTNFTQIIKQIESDTDQIAFFLSLSDASTPKTLFAPNNDAFLNPSVNFYGYDYDDSDTDFLGALLLYHLVPGAWNEGDLGSGPNHTIMTSSLQGHGMSELEGDESQVIACGHSVAGFEIYNQLTTTAVISTSTYGHVTIHTLNAIIGIPGAYTFAASLVAMSSFQQLQQSANAAPIENAHGITIFAPVDTAFNDTKTQLSSLSPAALFDNHVIMDHTVWYNTFTSATYTSESGHNYSFSTTSDLQYTVTLNGVTANIIRSDFLIDNGVIHLIDTVLSNTAPPPTTTTSSSSASTSTSTTSSASQTSNTAGPAVAGASKSSGLSGGDIAGIVVGVVGGVAIIGVIALLLWRRQYQPQGYFDPPEPYTAVAPDTPSFKAGTPMPSIAAIAPPSFEATPYIPDVEAQVPSPAGPGEKVVYDPAVAAVPIAPAASSSNFSEAAAPQPLAPQAQVPISDEVVDHLLQRFAQRIDRSGMAPGDEEAPPMYPS</sequence>
<comment type="caution">
    <text evidence="1">The sequence shown here is derived from an EMBL/GenBank/DDBJ whole genome shotgun (WGS) entry which is preliminary data.</text>
</comment>